<sequence length="507" mass="53984">MLGGSIEWSIPADTSAAMQYNIYFSYGADYNDSSIRDVFVSGLATTVTQQTVPAGTSKFSQEFIEEVTCNFTIADTVLSVVYNGVDITHTVNGTLADWTSTKRLSFRKVPGAYLVIAGSSVIDSSWCSPTEDVCIAGQHSVGDFNFCLYAGFSIRCSDGLTGASGWEAYGSNTGVDAIHQAGLGSGWQSGCISESGFYLVDDDEGAKIWAGGGERHAAFRWQSMPVAPTSNETYNYIMLFAESTLAEQTTPAVLAIDDGVSSVTALRFVDEDLCPDQLGGEVRWTGEGYLPRVSSYSVYFALAPSGIGRSLLGQGLIGTTSLIIPQATLLQQNFTDVVIYVESSLVQQRSPAMSIPLVDDFEASCESVCAAGGSVTIGDTCSPLQGVITGGASIQPEQESVTDLTPRLSNVVAQAPGNLVLISSEENQADNTQKTFMVMEGISPVNLVSLLRKLSIPRDFDVLSMPQVDNVDLPMLDTLLHGTNSPGFMMAEVTDEIPPPSQVDFGM</sequence>
<comment type="caution">
    <text evidence="1">The sequence shown here is derived from an EMBL/GenBank/DDBJ whole genome shotgun (WGS) entry which is preliminary data.</text>
</comment>
<dbReference type="AlphaFoldDB" id="A0A812ZJF5"/>
<reference evidence="1" key="1">
    <citation type="submission" date="2021-02" db="EMBL/GenBank/DDBJ databases">
        <authorList>
            <person name="Dougan E. K."/>
            <person name="Rhodes N."/>
            <person name="Thang M."/>
            <person name="Chan C."/>
        </authorList>
    </citation>
    <scope>NUCLEOTIDE SEQUENCE</scope>
</reference>
<evidence type="ECO:0000313" key="1">
    <source>
        <dbReference type="EMBL" id="CAE7831795.1"/>
    </source>
</evidence>
<evidence type="ECO:0000313" key="2">
    <source>
        <dbReference type="Proteomes" id="UP000601435"/>
    </source>
</evidence>
<organism evidence="1 2">
    <name type="scientific">Symbiodinium necroappetens</name>
    <dbReference type="NCBI Taxonomy" id="1628268"/>
    <lineage>
        <taxon>Eukaryota</taxon>
        <taxon>Sar</taxon>
        <taxon>Alveolata</taxon>
        <taxon>Dinophyceae</taxon>
        <taxon>Suessiales</taxon>
        <taxon>Symbiodiniaceae</taxon>
        <taxon>Symbiodinium</taxon>
    </lineage>
</organism>
<dbReference type="OrthoDB" id="445113at2759"/>
<name>A0A812ZJF5_9DINO</name>
<proteinExistence type="predicted"/>
<gene>
    <name evidence="1" type="ORF">SNEC2469_LOCUS24885</name>
</gene>
<protein>
    <submittedName>
        <fullName evidence="1">Uncharacterized protein</fullName>
    </submittedName>
</protein>
<dbReference type="EMBL" id="CAJNJA010048497">
    <property type="protein sequence ID" value="CAE7831795.1"/>
    <property type="molecule type" value="Genomic_DNA"/>
</dbReference>
<dbReference type="Proteomes" id="UP000601435">
    <property type="component" value="Unassembled WGS sequence"/>
</dbReference>
<keyword evidence="2" id="KW-1185">Reference proteome</keyword>
<accession>A0A812ZJF5</accession>